<keyword evidence="1" id="KW-1133">Transmembrane helix</keyword>
<feature type="transmembrane region" description="Helical" evidence="1">
    <location>
        <begin position="6"/>
        <end position="28"/>
    </location>
</feature>
<dbReference type="EMBL" id="BK015248">
    <property type="protein sequence ID" value="DAD97894.1"/>
    <property type="molecule type" value="Genomic_DNA"/>
</dbReference>
<reference evidence="2" key="1">
    <citation type="journal article" date="2021" name="Proc. Natl. Acad. Sci. U.S.A.">
        <title>A Catalog of Tens of Thousands of Viruses from Human Metagenomes Reveals Hidden Associations with Chronic Diseases.</title>
        <authorList>
            <person name="Tisza M.J."/>
            <person name="Buck C.B."/>
        </authorList>
    </citation>
    <scope>NUCLEOTIDE SEQUENCE</scope>
    <source>
        <strain evidence="2">CtkmZ20</strain>
    </source>
</reference>
<protein>
    <submittedName>
        <fullName evidence="2">Uncharacterized protein</fullName>
    </submittedName>
</protein>
<organism evidence="2">
    <name type="scientific">Myoviridae sp. ctkmZ20</name>
    <dbReference type="NCBI Taxonomy" id="2825166"/>
    <lineage>
        <taxon>Viruses</taxon>
        <taxon>Duplodnaviria</taxon>
        <taxon>Heunggongvirae</taxon>
        <taxon>Uroviricota</taxon>
        <taxon>Caudoviricetes</taxon>
    </lineage>
</organism>
<name>A0A8S5NT33_9CAUD</name>
<sequence length="29" mass="3277">MTIALIYSYKGGVGVFLLKLLHFMSVYIV</sequence>
<evidence type="ECO:0000313" key="2">
    <source>
        <dbReference type="EMBL" id="DAD97894.1"/>
    </source>
</evidence>
<keyword evidence="1" id="KW-0812">Transmembrane</keyword>
<accession>A0A8S5NT33</accession>
<proteinExistence type="predicted"/>
<evidence type="ECO:0000256" key="1">
    <source>
        <dbReference type="SAM" id="Phobius"/>
    </source>
</evidence>
<keyword evidence="1" id="KW-0472">Membrane</keyword>